<keyword evidence="3" id="KW-0865">Zymogen</keyword>
<dbReference type="PANTHER" id="PTHR34218">
    <property type="entry name" value="PEPTIDASE S45 PENICILLIN AMIDASE"/>
    <property type="match status" value="1"/>
</dbReference>
<feature type="active site" description="Nucleophile" evidence="5">
    <location>
        <position position="259"/>
    </location>
</feature>
<evidence type="ECO:0000256" key="6">
    <source>
        <dbReference type="PIRSR" id="PIRSR001227-2"/>
    </source>
</evidence>
<dbReference type="EMBL" id="MAUJ01000014">
    <property type="protein sequence ID" value="OCQ18693.1"/>
    <property type="molecule type" value="Genomic_DNA"/>
</dbReference>
<dbReference type="GO" id="GO:0016811">
    <property type="term" value="F:hydrolase activity, acting on carbon-nitrogen (but not peptide) bonds, in linear amides"/>
    <property type="evidence" value="ECO:0007669"/>
    <property type="project" value="InterPro"/>
</dbReference>
<feature type="binding site" evidence="6">
    <location>
        <position position="334"/>
    </location>
    <ligand>
        <name>Ca(2+)</name>
        <dbReference type="ChEBI" id="CHEBI:29108"/>
    </ligand>
</feature>
<comment type="caution">
    <text evidence="8">The sequence shown here is derived from an EMBL/GenBank/DDBJ whole genome shotgun (WGS) entry which is preliminary data.</text>
</comment>
<keyword evidence="7" id="KW-0472">Membrane</keyword>
<name>A0A1C0TJG7_9GAMM</name>
<dbReference type="InterPro" id="IPR002692">
    <property type="entry name" value="S45"/>
</dbReference>
<evidence type="ECO:0000313" key="8">
    <source>
        <dbReference type="EMBL" id="OCQ18693.1"/>
    </source>
</evidence>
<dbReference type="Pfam" id="PF01804">
    <property type="entry name" value="Penicil_amidase"/>
    <property type="match status" value="1"/>
</dbReference>
<feature type="transmembrane region" description="Helical" evidence="7">
    <location>
        <begin position="12"/>
        <end position="34"/>
    </location>
</feature>
<keyword evidence="7" id="KW-0812">Transmembrane</keyword>
<dbReference type="InterPro" id="IPR043146">
    <property type="entry name" value="Penicillin_amidase_N_B-knob"/>
</dbReference>
<dbReference type="RefSeq" id="WP_065792814.1">
    <property type="nucleotide sequence ID" value="NZ_MAUJ01000014.1"/>
</dbReference>
<evidence type="ECO:0000256" key="3">
    <source>
        <dbReference type="ARBA" id="ARBA00023145"/>
    </source>
</evidence>
<comment type="cofactor">
    <cofactor evidence="6">
        <name>Ca(2+)</name>
        <dbReference type="ChEBI" id="CHEBI:29108"/>
    </cofactor>
    <text evidence="6">Binds 1 Ca(2+) ion per dimer.</text>
</comment>
<dbReference type="GO" id="GO:0046872">
    <property type="term" value="F:metal ion binding"/>
    <property type="evidence" value="ECO:0007669"/>
    <property type="project" value="UniProtKB-KW"/>
</dbReference>
<dbReference type="PIRSF" id="PIRSF001227">
    <property type="entry name" value="Pen_acylase"/>
    <property type="match status" value="1"/>
</dbReference>
<dbReference type="PANTHER" id="PTHR34218:SF4">
    <property type="entry name" value="ACYL-HOMOSERINE LACTONE ACYLASE QUIP"/>
    <property type="match status" value="1"/>
</dbReference>
<evidence type="ECO:0000256" key="7">
    <source>
        <dbReference type="SAM" id="Phobius"/>
    </source>
</evidence>
<comment type="similarity">
    <text evidence="1">Belongs to the peptidase S45 family.</text>
</comment>
<organism evidence="8 9">
    <name type="scientific">Pseudoalteromonas luteoviolacea</name>
    <dbReference type="NCBI Taxonomy" id="43657"/>
    <lineage>
        <taxon>Bacteria</taxon>
        <taxon>Pseudomonadati</taxon>
        <taxon>Pseudomonadota</taxon>
        <taxon>Gammaproteobacteria</taxon>
        <taxon>Alteromonadales</taxon>
        <taxon>Pseudoalteromonadaceae</taxon>
        <taxon>Pseudoalteromonas</taxon>
    </lineage>
</organism>
<dbReference type="InterPro" id="IPR014395">
    <property type="entry name" value="Pen/GL7ACA/AHL_acylase"/>
</dbReference>
<dbReference type="SUPFAM" id="SSF56235">
    <property type="entry name" value="N-terminal nucleophile aminohydrolases (Ntn hydrolases)"/>
    <property type="match status" value="1"/>
</dbReference>
<keyword evidence="2" id="KW-0378">Hydrolase</keyword>
<keyword evidence="6" id="KW-0106">Calcium</keyword>
<evidence type="ECO:0000256" key="1">
    <source>
        <dbReference type="ARBA" id="ARBA00006586"/>
    </source>
</evidence>
<dbReference type="OrthoDB" id="9760084at2"/>
<gene>
    <name evidence="8" type="ORF">A7985_23270</name>
</gene>
<evidence type="ECO:0000256" key="5">
    <source>
        <dbReference type="PIRSR" id="PIRSR001227-1"/>
    </source>
</evidence>
<keyword evidence="6" id="KW-0479">Metal-binding</keyword>
<protein>
    <recommendedName>
        <fullName evidence="10">Penicillin acylase family protein</fullName>
    </recommendedName>
</protein>
<feature type="binding site" evidence="6">
    <location>
        <position position="331"/>
    </location>
    <ligand>
        <name>Ca(2+)</name>
        <dbReference type="ChEBI" id="CHEBI:29108"/>
    </ligand>
</feature>
<evidence type="ECO:0008006" key="10">
    <source>
        <dbReference type="Google" id="ProtNLM"/>
    </source>
</evidence>
<dbReference type="InterPro" id="IPR023343">
    <property type="entry name" value="Penicillin_amidase_dom1"/>
</dbReference>
<sequence length="820" mass="92138">MFTYVRKRHPLILRLMLWVVLPFAAAIFGTYMYVTQSLPTAESHLVVPGLTQDTLIEYDQYGVATITAEHDNDAFFALGYVHAQNRMWQMEMQRRLGTGRLSEVFGKELLQTDMFMRTLGLHHVTQKNQQHLSATELASLESYAQGVNAWLAQQHTLPPEFLILGLKPETWTVNDSMLQIKLMALSLDGNFRKDLALRLLIKTLGEDQAMQIMPDYSKATPVVVQEQYADDDKSASAQLLNFTNHLYNQFKLGGKGVGSNAWVVDGSHTESGQPLLANDTHLKTQIPSQWFLAKIKGHNIDVSGATIPGLPLVLIGRNPHIAWGVTALTADVQDIYQERFHEKNDTLYETADGWKELMVREELIQVRADFPSYLNPDYEPVKWHARATHNGPLISDVIGKVTTPMSLSWTALDPKDHSYSAFMRVNYAKDWGSFRDALKRHGAPALNFLYADLAGNIGYQVAGKLPSRALGDGTLPLPSWQENTSWQGYLPQSDLPTIYNPKSGYIVSANNKIASGRFDSLINGHWAPGYRAQRIEQLLTDSINGSRKFSVQDFVSMQGDKTSLQADQLVHVLRAVTPKNAKQAQALNYLKTWDATFDEDSIAASIYHVWRKFYNQNLLQDPLTAQPINMVHAGDLNAIQGRLYPRFMDNVVNHGQTHWCDNALTENAETCTDIARTALQQAIEEISLELGNDMDSWQWSNLYKAYFPHTGFGTIRLLDYLFNREVSSGGSDYTVDVAVSKYQPEQGYRQTTGAAYRQVINLDAWQDSGFLVNTGQSGNVLSDHYDDLIPLLTNTELLPMGNTQTIQSIRLQPMTKGAQK</sequence>
<dbReference type="InterPro" id="IPR029055">
    <property type="entry name" value="Ntn_hydrolases_N"/>
</dbReference>
<dbReference type="Gene3D" id="1.10.1400.10">
    <property type="match status" value="1"/>
</dbReference>
<dbReference type="Gene3D" id="3.60.20.10">
    <property type="entry name" value="Glutamine Phosphoribosylpyrophosphate, subunit 1, domain 1"/>
    <property type="match status" value="1"/>
</dbReference>
<dbReference type="GO" id="GO:0017000">
    <property type="term" value="P:antibiotic biosynthetic process"/>
    <property type="evidence" value="ECO:0007669"/>
    <property type="project" value="InterPro"/>
</dbReference>
<proteinExistence type="inferred from homology"/>
<dbReference type="AlphaFoldDB" id="A0A1C0TJG7"/>
<dbReference type="Gene3D" id="2.30.120.10">
    <property type="match status" value="1"/>
</dbReference>
<evidence type="ECO:0000313" key="9">
    <source>
        <dbReference type="Proteomes" id="UP000093366"/>
    </source>
</evidence>
<keyword evidence="7" id="KW-1133">Transmembrane helix</keyword>
<accession>A0A1C0TJG7</accession>
<comment type="subunit">
    <text evidence="4">Heterodimer of an alpha subunit and a beta subunit processed from the same precursor.</text>
</comment>
<reference evidence="9" key="1">
    <citation type="submission" date="2016-07" db="EMBL/GenBank/DDBJ databases">
        <authorList>
            <person name="Florea S."/>
            <person name="Webb J.S."/>
            <person name="Jaromczyk J."/>
            <person name="Schardl C.L."/>
        </authorList>
    </citation>
    <scope>NUCLEOTIDE SEQUENCE [LARGE SCALE GENOMIC DNA]</scope>
    <source>
        <strain evidence="9">IPB1</strain>
    </source>
</reference>
<evidence type="ECO:0000256" key="2">
    <source>
        <dbReference type="ARBA" id="ARBA00022801"/>
    </source>
</evidence>
<dbReference type="Proteomes" id="UP000093366">
    <property type="component" value="Unassembled WGS sequence"/>
</dbReference>
<dbReference type="Gene3D" id="1.10.439.10">
    <property type="entry name" value="Penicillin Amidohydrolase, domain 1"/>
    <property type="match status" value="1"/>
</dbReference>
<evidence type="ECO:0000256" key="4">
    <source>
        <dbReference type="ARBA" id="ARBA00038735"/>
    </source>
</evidence>
<dbReference type="InterPro" id="IPR043147">
    <property type="entry name" value="Penicillin_amidase_A-knob"/>
</dbReference>
<dbReference type="CDD" id="cd03747">
    <property type="entry name" value="Ntn_PGA_like"/>
    <property type="match status" value="1"/>
</dbReference>